<protein>
    <submittedName>
        <fullName evidence="2">Glutamine amidotransferase</fullName>
    </submittedName>
</protein>
<evidence type="ECO:0000313" key="2">
    <source>
        <dbReference type="EMBL" id="MDT0338698.1"/>
    </source>
</evidence>
<accession>A0AAE4GA68</accession>
<dbReference type="PANTHER" id="PTHR42695">
    <property type="entry name" value="GLUTAMINE AMIDOTRANSFERASE YLR126C-RELATED"/>
    <property type="match status" value="1"/>
</dbReference>
<dbReference type="PANTHER" id="PTHR42695:SF5">
    <property type="entry name" value="GLUTAMINE AMIDOTRANSFERASE YLR126C-RELATED"/>
    <property type="match status" value="1"/>
</dbReference>
<dbReference type="InterPro" id="IPR044992">
    <property type="entry name" value="ChyE-like"/>
</dbReference>
<dbReference type="GO" id="GO:0005829">
    <property type="term" value="C:cytosol"/>
    <property type="evidence" value="ECO:0007669"/>
    <property type="project" value="TreeGrafter"/>
</dbReference>
<proteinExistence type="predicted"/>
<dbReference type="AlphaFoldDB" id="A0AAE4GA68"/>
<dbReference type="Pfam" id="PF00117">
    <property type="entry name" value="GATase"/>
    <property type="match status" value="1"/>
</dbReference>
<dbReference type="EMBL" id="JAVRAA010000009">
    <property type="protein sequence ID" value="MDT0338698.1"/>
    <property type="molecule type" value="Genomic_DNA"/>
</dbReference>
<dbReference type="RefSeq" id="WP_310837981.1">
    <property type="nucleotide sequence ID" value="NZ_JAVLSM010000010.1"/>
</dbReference>
<dbReference type="NCBIfam" id="NF005458">
    <property type="entry name" value="PRK07053.1"/>
    <property type="match status" value="1"/>
</dbReference>
<organism evidence="2">
    <name type="scientific">Herbaspirillum huttiense subsp. nephrolepidis</name>
    <dbReference type="NCBI Taxonomy" id="3075126"/>
    <lineage>
        <taxon>Bacteria</taxon>
        <taxon>Pseudomonadati</taxon>
        <taxon>Pseudomonadota</taxon>
        <taxon>Betaproteobacteria</taxon>
        <taxon>Burkholderiales</taxon>
        <taxon>Oxalobacteraceae</taxon>
        <taxon>Herbaspirillum</taxon>
    </lineage>
</organism>
<dbReference type="SUPFAM" id="SSF52317">
    <property type="entry name" value="Class I glutamine amidotransferase-like"/>
    <property type="match status" value="1"/>
</dbReference>
<dbReference type="Gene3D" id="3.40.50.880">
    <property type="match status" value="1"/>
</dbReference>
<reference evidence="2" key="1">
    <citation type="submission" date="2023-02" db="EMBL/GenBank/DDBJ databases">
        <title>Description of Herbaspirillum huttiense subsp. nephrolepsisexaltata and Herbaspirillum huttiense subsp. lycopersicon.</title>
        <authorList>
            <person name="Poudel M."/>
            <person name="Sharma A."/>
            <person name="Goss E."/>
            <person name="Tapia J.H."/>
            <person name="Harmon C.M."/>
            <person name="Jones J.B."/>
        </authorList>
    </citation>
    <scope>NUCLEOTIDE SEQUENCE</scope>
    <source>
        <strain evidence="2">NC40101</strain>
    </source>
</reference>
<dbReference type="CDD" id="cd01741">
    <property type="entry name" value="GATase1_1"/>
    <property type="match status" value="1"/>
</dbReference>
<evidence type="ECO:0000259" key="1">
    <source>
        <dbReference type="Pfam" id="PF00117"/>
    </source>
</evidence>
<feature type="domain" description="Glutamine amidotransferase" evidence="1">
    <location>
        <begin position="44"/>
        <end position="188"/>
    </location>
</feature>
<keyword evidence="2" id="KW-0315">Glutamine amidotransferase</keyword>
<gene>
    <name evidence="2" type="ORF">RJN63_17795</name>
</gene>
<dbReference type="InterPro" id="IPR017926">
    <property type="entry name" value="GATASE"/>
</dbReference>
<dbReference type="PROSITE" id="PS51273">
    <property type="entry name" value="GATASE_TYPE_1"/>
    <property type="match status" value="1"/>
</dbReference>
<name>A0AAE4GA68_9BURK</name>
<sequence length="247" mass="27517">MKTALALRHVATEDLGQLAPLLTAGGYQIRYFDVGVESFIDVSPLDAELVIVLGGPVAVYDSESYPWLRAEVAWLRARLLEDLPTLGICLGAQLMAAALHARVYPGSCGKEIGWSSLQAGQHLAETPWLQELVEQQTPVLHWHGDTFDLPPGARHLASSALYPNQAFAWGRHGLALQFHPEVDMRTVEHWLVSHAHEIAHTRNLSLATLRADAQRHGRQFERAVRRFWQGWLESLPAHSPAAEQRRA</sequence>
<comment type="caution">
    <text evidence="2">The sequence shown here is derived from an EMBL/GenBank/DDBJ whole genome shotgun (WGS) entry which is preliminary data.</text>
</comment>
<dbReference type="InterPro" id="IPR029062">
    <property type="entry name" value="Class_I_gatase-like"/>
</dbReference>